<dbReference type="GO" id="GO:1904356">
    <property type="term" value="P:regulation of telomere maintenance via telomere lengthening"/>
    <property type="evidence" value="ECO:0007669"/>
    <property type="project" value="TreeGrafter"/>
</dbReference>
<dbReference type="GO" id="GO:0016233">
    <property type="term" value="P:telomere capping"/>
    <property type="evidence" value="ECO:0007669"/>
    <property type="project" value="InterPro"/>
</dbReference>
<accession>A0A4W5K6K2</accession>
<evidence type="ECO:0000313" key="2">
    <source>
        <dbReference type="Ensembl" id="ENSHHUP00000011492.1"/>
    </source>
</evidence>
<reference evidence="3" key="1">
    <citation type="submission" date="2018-06" db="EMBL/GenBank/DDBJ databases">
        <title>Genome assembly of Danube salmon.</title>
        <authorList>
            <person name="Macqueen D.J."/>
            <person name="Gundappa M.K."/>
        </authorList>
    </citation>
    <scope>NUCLEOTIDE SEQUENCE [LARGE SCALE GENOMIC DNA]</scope>
</reference>
<reference evidence="2" key="3">
    <citation type="submission" date="2025-09" db="UniProtKB">
        <authorList>
            <consortium name="Ensembl"/>
        </authorList>
    </citation>
    <scope>IDENTIFICATION</scope>
</reference>
<dbReference type="PANTHER" id="PTHR15512">
    <property type="entry name" value="TERF1-INTERACTING NUCLEAR FACTOR 2"/>
    <property type="match status" value="1"/>
</dbReference>
<dbReference type="Proteomes" id="UP000314982">
    <property type="component" value="Unassembled WGS sequence"/>
</dbReference>
<dbReference type="InterPro" id="IPR029400">
    <property type="entry name" value="TINF2_N"/>
</dbReference>
<dbReference type="GO" id="GO:0042162">
    <property type="term" value="F:telomeric DNA binding"/>
    <property type="evidence" value="ECO:0007669"/>
    <property type="project" value="TreeGrafter"/>
</dbReference>
<dbReference type="GeneTree" id="ENSGT00940000172707"/>
<evidence type="ECO:0000259" key="1">
    <source>
        <dbReference type="Pfam" id="PF14973"/>
    </source>
</evidence>
<dbReference type="STRING" id="62062.ENSHHUP00000011492"/>
<protein>
    <recommendedName>
        <fullName evidence="1">TERF1-interacting nuclear factor 2 N-terminal domain-containing protein</fullName>
    </recommendedName>
</protein>
<proteinExistence type="predicted"/>
<dbReference type="PANTHER" id="PTHR15512:SF2">
    <property type="match status" value="1"/>
</dbReference>
<evidence type="ECO:0000313" key="3">
    <source>
        <dbReference type="Proteomes" id="UP000314982"/>
    </source>
</evidence>
<reference evidence="2" key="2">
    <citation type="submission" date="2025-08" db="UniProtKB">
        <authorList>
            <consortium name="Ensembl"/>
        </authorList>
    </citation>
    <scope>IDENTIFICATION</scope>
</reference>
<organism evidence="2 3">
    <name type="scientific">Hucho hucho</name>
    <name type="common">huchen</name>
    <dbReference type="NCBI Taxonomy" id="62062"/>
    <lineage>
        <taxon>Eukaryota</taxon>
        <taxon>Metazoa</taxon>
        <taxon>Chordata</taxon>
        <taxon>Craniata</taxon>
        <taxon>Vertebrata</taxon>
        <taxon>Euteleostomi</taxon>
        <taxon>Actinopterygii</taxon>
        <taxon>Neopterygii</taxon>
        <taxon>Teleostei</taxon>
        <taxon>Protacanthopterygii</taxon>
        <taxon>Salmoniformes</taxon>
        <taxon>Salmonidae</taxon>
        <taxon>Salmoninae</taxon>
        <taxon>Hucho</taxon>
    </lineage>
</organism>
<sequence length="109" mass="12317">MAESPFPLPSLGLLVPPLRMMSAVMWQVVRQGNTKHYGKLEEFVSMVTEVVPELLSNRQRWLLILALRGRVRDSQLISGIFLLLKSLGVKSVKKINVMYSVHSESIQTP</sequence>
<dbReference type="InterPro" id="IPR039098">
    <property type="entry name" value="TINF2"/>
</dbReference>
<dbReference type="Ensembl" id="ENSHHUT00000011850.1">
    <property type="protein sequence ID" value="ENSHHUP00000011492.1"/>
    <property type="gene ID" value="ENSHHUG00000007020.1"/>
</dbReference>
<feature type="domain" description="TERF1-interacting nuclear factor 2 N-terminal" evidence="1">
    <location>
        <begin position="26"/>
        <end position="71"/>
    </location>
</feature>
<dbReference type="GO" id="GO:0070187">
    <property type="term" value="C:shelterin complex"/>
    <property type="evidence" value="ECO:0007669"/>
    <property type="project" value="InterPro"/>
</dbReference>
<dbReference type="AlphaFoldDB" id="A0A4W5K6K2"/>
<dbReference type="Pfam" id="PF14973">
    <property type="entry name" value="TINF2_N"/>
    <property type="match status" value="1"/>
</dbReference>
<name>A0A4W5K6K2_9TELE</name>
<keyword evidence="3" id="KW-1185">Reference proteome</keyword>